<evidence type="ECO:0000313" key="2">
    <source>
        <dbReference type="EMBL" id="KAE8680729.1"/>
    </source>
</evidence>
<sequence>MLQSDNDKSSPENLKKWVFVSSVRAHTHDVRALTMAVPISSEGLFMFLIPCALYLMRQKTCKKTRIKVKRIRYREKKPFDFSYGKWAHFGVPLLISADDDAKLFAYSAKDFTRFSPHDICPAPQRVPIQLVTSTRFNRTSFLLVQASCWLDVLTVQVPDVGSGPYGDTVTTNIVARVQSKACRKIICSAMSSSGELIGYCDLIRSSLFALSRQAGQSTWTIRKRQLPQKLPSAHSMILHLESSKLLHSFIPCREGHEKEGPPGGEPPITKMFTSSDDKWLAAISYFGDIYLFNLEVPRQHWFISRLDGTSVTAGDFPPQNNNVLIITKSSNQFFIFDAEARQLRQWSMQQTFTLPKRFQEFPGEVIVLSFSLPSSSHPSKSTSVVVYSASHILILAIMINITKLGDICAALVCAVLLSSQQWFTLYTLYWLPADLFRYVSSLHNQYATILLACYLKTDRLISHEILDRLFVFPKCF</sequence>
<dbReference type="PANTHER" id="PTHR45086:SF1">
    <property type="entry name" value="WD REPEAT-CONTAINING PROTEIN PCN"/>
    <property type="match status" value="1"/>
</dbReference>
<dbReference type="InterPro" id="IPR044622">
    <property type="entry name" value="PCN"/>
</dbReference>
<keyword evidence="3" id="KW-1185">Reference proteome</keyword>
<dbReference type="SUPFAM" id="SSF50978">
    <property type="entry name" value="WD40 repeat-like"/>
    <property type="match status" value="1"/>
</dbReference>
<comment type="caution">
    <text evidence="2">The sequence shown here is derived from an EMBL/GenBank/DDBJ whole genome shotgun (WGS) entry which is preliminary data.</text>
</comment>
<organism evidence="2 3">
    <name type="scientific">Hibiscus syriacus</name>
    <name type="common">Rose of Sharon</name>
    <dbReference type="NCBI Taxonomy" id="106335"/>
    <lineage>
        <taxon>Eukaryota</taxon>
        <taxon>Viridiplantae</taxon>
        <taxon>Streptophyta</taxon>
        <taxon>Embryophyta</taxon>
        <taxon>Tracheophyta</taxon>
        <taxon>Spermatophyta</taxon>
        <taxon>Magnoliopsida</taxon>
        <taxon>eudicotyledons</taxon>
        <taxon>Gunneridae</taxon>
        <taxon>Pentapetalae</taxon>
        <taxon>rosids</taxon>
        <taxon>malvids</taxon>
        <taxon>Malvales</taxon>
        <taxon>Malvaceae</taxon>
        <taxon>Malvoideae</taxon>
        <taxon>Hibiscus</taxon>
    </lineage>
</organism>
<protein>
    <submittedName>
        <fullName evidence="2">Cirhin-like isoform 2</fullName>
    </submittedName>
</protein>
<name>A0A6A2YN35_HIBSY</name>
<feature type="transmembrane region" description="Helical" evidence="1">
    <location>
        <begin position="407"/>
        <end position="431"/>
    </location>
</feature>
<feature type="transmembrane region" description="Helical" evidence="1">
    <location>
        <begin position="32"/>
        <end position="55"/>
    </location>
</feature>
<dbReference type="EMBL" id="VEPZ02001321">
    <property type="protein sequence ID" value="KAE8680729.1"/>
    <property type="molecule type" value="Genomic_DNA"/>
</dbReference>
<keyword evidence="1" id="KW-0812">Transmembrane</keyword>
<dbReference type="AlphaFoldDB" id="A0A6A2YN35"/>
<dbReference type="InterPro" id="IPR036322">
    <property type="entry name" value="WD40_repeat_dom_sf"/>
</dbReference>
<accession>A0A6A2YN35</accession>
<dbReference type="GO" id="GO:0010073">
    <property type="term" value="P:meristem maintenance"/>
    <property type="evidence" value="ECO:0007669"/>
    <property type="project" value="InterPro"/>
</dbReference>
<gene>
    <name evidence="2" type="ORF">F3Y22_tig00111372pilonHSYRG00245</name>
</gene>
<keyword evidence="1" id="KW-0472">Membrane</keyword>
<keyword evidence="1" id="KW-1133">Transmembrane helix</keyword>
<reference evidence="2" key="1">
    <citation type="submission" date="2019-09" db="EMBL/GenBank/DDBJ databases">
        <title>Draft genome information of white flower Hibiscus syriacus.</title>
        <authorList>
            <person name="Kim Y.-M."/>
        </authorList>
    </citation>
    <scope>NUCLEOTIDE SEQUENCE [LARGE SCALE GENOMIC DNA]</scope>
    <source>
        <strain evidence="2">YM2019G1</strain>
    </source>
</reference>
<dbReference type="GO" id="GO:0035266">
    <property type="term" value="P:meristem growth"/>
    <property type="evidence" value="ECO:0007669"/>
    <property type="project" value="InterPro"/>
</dbReference>
<dbReference type="PANTHER" id="PTHR45086">
    <property type="entry name" value="WD REPEAT-CONTAINING PROTEIN PCN"/>
    <property type="match status" value="1"/>
</dbReference>
<evidence type="ECO:0000313" key="3">
    <source>
        <dbReference type="Proteomes" id="UP000436088"/>
    </source>
</evidence>
<proteinExistence type="predicted"/>
<evidence type="ECO:0000256" key="1">
    <source>
        <dbReference type="SAM" id="Phobius"/>
    </source>
</evidence>
<dbReference type="InterPro" id="IPR015943">
    <property type="entry name" value="WD40/YVTN_repeat-like_dom_sf"/>
</dbReference>
<dbReference type="Gene3D" id="2.130.10.10">
    <property type="entry name" value="YVTN repeat-like/Quinoprotein amine dehydrogenase"/>
    <property type="match status" value="1"/>
</dbReference>
<dbReference type="Proteomes" id="UP000436088">
    <property type="component" value="Unassembled WGS sequence"/>
</dbReference>